<proteinExistence type="inferred from homology"/>
<protein>
    <recommendedName>
        <fullName evidence="1">Cytokinin riboside 5'-monophosphate phosphoribohydrolase</fullName>
        <ecNumber evidence="1">3.2.2.n1</ecNumber>
    </recommendedName>
</protein>
<feature type="compositionally biased region" description="Basic and acidic residues" evidence="3">
    <location>
        <begin position="33"/>
        <end position="42"/>
    </location>
</feature>
<name>A0A2W5B6C8_9CORY</name>
<evidence type="ECO:0000313" key="5">
    <source>
        <dbReference type="Proteomes" id="UP000249451"/>
    </source>
</evidence>
<evidence type="ECO:0000256" key="1">
    <source>
        <dbReference type="RuleBase" id="RU363015"/>
    </source>
</evidence>
<dbReference type="NCBIfam" id="TIGR00730">
    <property type="entry name" value="Rossman fold protein, TIGR00730 family"/>
    <property type="match status" value="1"/>
</dbReference>
<comment type="catalytic activity">
    <reaction evidence="1">
        <text>9-ribosyl-trans-zeatin 5'-phosphate + H2O = trans-zeatin + D-ribose 5-phosphate</text>
        <dbReference type="Rhea" id="RHEA:48564"/>
        <dbReference type="ChEBI" id="CHEBI:15377"/>
        <dbReference type="ChEBI" id="CHEBI:16522"/>
        <dbReference type="ChEBI" id="CHEBI:78346"/>
        <dbReference type="ChEBI" id="CHEBI:87947"/>
        <dbReference type="EC" id="3.2.2.n1"/>
    </reaction>
</comment>
<dbReference type="InterPro" id="IPR052341">
    <property type="entry name" value="LOG_family_nucleotidases"/>
</dbReference>
<dbReference type="InterPro" id="IPR005269">
    <property type="entry name" value="LOG"/>
</dbReference>
<evidence type="ECO:0000313" key="4">
    <source>
        <dbReference type="EMBL" id="PZP00958.1"/>
    </source>
</evidence>
<dbReference type="EC" id="3.2.2.n1" evidence="1"/>
<comment type="similarity">
    <text evidence="1">Belongs to the LOG family.</text>
</comment>
<feature type="coiled-coil region" evidence="2">
    <location>
        <begin position="256"/>
        <end position="290"/>
    </location>
</feature>
<dbReference type="GO" id="GO:0009691">
    <property type="term" value="P:cytokinin biosynthetic process"/>
    <property type="evidence" value="ECO:0007669"/>
    <property type="project" value="UniProtKB-UniRule"/>
</dbReference>
<sequence>MTTEDSTPNFPVTDSANLSDFRFRGPVLYRGTPDSEPKDSTTDQRLLQPQDSTDWLHTDPWRVMRIQAEFVDGFGALAKIPKAITVFGSARVREDHEYYKLGQQIGALIARSGYATITGGGPGLMEAANRGAADAGGLSIGLGIELPHEQRLNDWVQLGMNFRYFFVRKTMFLKYSQAFICLPGGFGTLDELFEALVMVQTRKIQRFPIILVGTEFWGPLVDWIKERLVEEKMISPEDVDLIHLTDDPEDAMEFCHRAHDKHTESLKRRREDLERERGRIEEELEMLRREQP</sequence>
<keyword evidence="1" id="KW-0378">Hydrolase</keyword>
<feature type="compositionally biased region" description="Polar residues" evidence="3">
    <location>
        <begin position="43"/>
        <end position="52"/>
    </location>
</feature>
<dbReference type="AlphaFoldDB" id="A0A2W5B6C8"/>
<dbReference type="PANTHER" id="PTHR43393">
    <property type="entry name" value="CYTOKININ RIBOSIDE 5'-MONOPHOSPHATE PHOSPHORIBOHYDROLASE"/>
    <property type="match status" value="1"/>
</dbReference>
<keyword evidence="1" id="KW-0203">Cytokinin biosynthesis</keyword>
<dbReference type="FunFam" id="3.40.50.450:FF:000011">
    <property type="entry name" value="TIGR00730 family Rossman fold protein"/>
    <property type="match status" value="1"/>
</dbReference>
<keyword evidence="2" id="KW-0175">Coiled coil</keyword>
<dbReference type="Pfam" id="PF03641">
    <property type="entry name" value="Lysine_decarbox"/>
    <property type="match status" value="1"/>
</dbReference>
<evidence type="ECO:0000256" key="3">
    <source>
        <dbReference type="SAM" id="MobiDB-lite"/>
    </source>
</evidence>
<dbReference type="PANTHER" id="PTHR43393:SF3">
    <property type="entry name" value="LYSINE DECARBOXYLASE-LIKE PROTEIN"/>
    <property type="match status" value="1"/>
</dbReference>
<feature type="region of interest" description="Disordered" evidence="3">
    <location>
        <begin position="29"/>
        <end position="52"/>
    </location>
</feature>
<evidence type="ECO:0000256" key="2">
    <source>
        <dbReference type="SAM" id="Coils"/>
    </source>
</evidence>
<dbReference type="Gene3D" id="3.40.50.450">
    <property type="match status" value="1"/>
</dbReference>
<organism evidence="4 5">
    <name type="scientific">Corynebacterium urealyticum</name>
    <dbReference type="NCBI Taxonomy" id="43771"/>
    <lineage>
        <taxon>Bacteria</taxon>
        <taxon>Bacillati</taxon>
        <taxon>Actinomycetota</taxon>
        <taxon>Actinomycetes</taxon>
        <taxon>Mycobacteriales</taxon>
        <taxon>Corynebacteriaceae</taxon>
        <taxon>Corynebacterium</taxon>
    </lineage>
</organism>
<reference evidence="4 5" key="1">
    <citation type="submission" date="2017-11" db="EMBL/GenBank/DDBJ databases">
        <title>Infants hospitalized years apart are colonized by the same room-sourced microbial strains.</title>
        <authorList>
            <person name="Brooks B."/>
            <person name="Olm M.R."/>
            <person name="Firek B.A."/>
            <person name="Baker R."/>
            <person name="Thomas B.C."/>
            <person name="Morowitz M.J."/>
            <person name="Banfield J.F."/>
        </authorList>
    </citation>
    <scope>NUCLEOTIDE SEQUENCE [LARGE SCALE GENOMIC DNA]</scope>
    <source>
        <strain evidence="4">S2_012_000_R3_87</strain>
    </source>
</reference>
<gene>
    <name evidence="4" type="ORF">DI609_05340</name>
</gene>
<dbReference type="GO" id="GO:0102682">
    <property type="term" value="F:cytokinin riboside 5'-monophosphate phosphoribohydrolase activity"/>
    <property type="evidence" value="ECO:0007669"/>
    <property type="project" value="RHEA"/>
</dbReference>
<dbReference type="GO" id="GO:0005829">
    <property type="term" value="C:cytosol"/>
    <property type="evidence" value="ECO:0007669"/>
    <property type="project" value="TreeGrafter"/>
</dbReference>
<dbReference type="SUPFAM" id="SSF102405">
    <property type="entry name" value="MCP/YpsA-like"/>
    <property type="match status" value="1"/>
</dbReference>
<dbReference type="InterPro" id="IPR031100">
    <property type="entry name" value="LOG_fam"/>
</dbReference>
<comment type="caution">
    <text evidence="4">The sequence shown here is derived from an EMBL/GenBank/DDBJ whole genome shotgun (WGS) entry which is preliminary data.</text>
</comment>
<dbReference type="EMBL" id="QFNY01000102">
    <property type="protein sequence ID" value="PZP00958.1"/>
    <property type="molecule type" value="Genomic_DNA"/>
</dbReference>
<accession>A0A2W5B6C8</accession>
<dbReference type="Proteomes" id="UP000249451">
    <property type="component" value="Unassembled WGS sequence"/>
</dbReference>
<comment type="catalytic activity">
    <reaction evidence="1">
        <text>N(6)-(dimethylallyl)adenosine 5'-phosphate + H2O = N(6)-dimethylallyladenine + D-ribose 5-phosphate</text>
        <dbReference type="Rhea" id="RHEA:48560"/>
        <dbReference type="ChEBI" id="CHEBI:15377"/>
        <dbReference type="ChEBI" id="CHEBI:17660"/>
        <dbReference type="ChEBI" id="CHEBI:57526"/>
        <dbReference type="ChEBI" id="CHEBI:78346"/>
        <dbReference type="EC" id="3.2.2.n1"/>
    </reaction>
</comment>